<name>A0A917G5S4_9BACL</name>
<protein>
    <recommendedName>
        <fullName evidence="4">Spore protein</fullName>
    </recommendedName>
</protein>
<dbReference type="EMBL" id="BMGR01000020">
    <property type="protein sequence ID" value="GGG24308.1"/>
    <property type="molecule type" value="Genomic_DNA"/>
</dbReference>
<feature type="region of interest" description="Disordered" evidence="1">
    <location>
        <begin position="1"/>
        <end position="43"/>
    </location>
</feature>
<evidence type="ECO:0008006" key="4">
    <source>
        <dbReference type="Google" id="ProtNLM"/>
    </source>
</evidence>
<proteinExistence type="predicted"/>
<organism evidence="2 3">
    <name type="scientific">Paenibacillus abyssi</name>
    <dbReference type="NCBI Taxonomy" id="1340531"/>
    <lineage>
        <taxon>Bacteria</taxon>
        <taxon>Bacillati</taxon>
        <taxon>Bacillota</taxon>
        <taxon>Bacilli</taxon>
        <taxon>Bacillales</taxon>
        <taxon>Paenibacillaceae</taxon>
        <taxon>Paenibacillus</taxon>
    </lineage>
</organism>
<evidence type="ECO:0000256" key="1">
    <source>
        <dbReference type="SAM" id="MobiDB-lite"/>
    </source>
</evidence>
<comment type="caution">
    <text evidence="2">The sequence shown here is derived from an EMBL/GenBank/DDBJ whole genome shotgun (WGS) entry which is preliminary data.</text>
</comment>
<sequence>MPANRNDQSKQGAAAAERRNNSGKQPEAEGFDKKLNGPNRPST</sequence>
<evidence type="ECO:0000313" key="2">
    <source>
        <dbReference type="EMBL" id="GGG24308.1"/>
    </source>
</evidence>
<dbReference type="AlphaFoldDB" id="A0A917G5S4"/>
<gene>
    <name evidence="2" type="ORF">GCM10010916_46030</name>
</gene>
<dbReference type="RefSeq" id="WP_268237437.1">
    <property type="nucleotide sequence ID" value="NZ_BMGR01000020.1"/>
</dbReference>
<accession>A0A917G5S4</accession>
<dbReference type="Proteomes" id="UP000644756">
    <property type="component" value="Unassembled WGS sequence"/>
</dbReference>
<feature type="compositionally biased region" description="Basic and acidic residues" evidence="1">
    <location>
        <begin position="16"/>
        <end position="35"/>
    </location>
</feature>
<feature type="compositionally biased region" description="Polar residues" evidence="1">
    <location>
        <begin position="1"/>
        <end position="11"/>
    </location>
</feature>
<keyword evidence="3" id="KW-1185">Reference proteome</keyword>
<evidence type="ECO:0000313" key="3">
    <source>
        <dbReference type="Proteomes" id="UP000644756"/>
    </source>
</evidence>
<reference evidence="2" key="2">
    <citation type="submission" date="2020-09" db="EMBL/GenBank/DDBJ databases">
        <authorList>
            <person name="Sun Q."/>
            <person name="Zhou Y."/>
        </authorList>
    </citation>
    <scope>NUCLEOTIDE SEQUENCE</scope>
    <source>
        <strain evidence="2">CGMCC 1.12987</strain>
    </source>
</reference>
<reference evidence="2" key="1">
    <citation type="journal article" date="2014" name="Int. J. Syst. Evol. Microbiol.">
        <title>Complete genome sequence of Corynebacterium casei LMG S-19264T (=DSM 44701T), isolated from a smear-ripened cheese.</title>
        <authorList>
            <consortium name="US DOE Joint Genome Institute (JGI-PGF)"/>
            <person name="Walter F."/>
            <person name="Albersmeier A."/>
            <person name="Kalinowski J."/>
            <person name="Ruckert C."/>
        </authorList>
    </citation>
    <scope>NUCLEOTIDE SEQUENCE</scope>
    <source>
        <strain evidence="2">CGMCC 1.12987</strain>
    </source>
</reference>